<dbReference type="Pfam" id="PF01435">
    <property type="entry name" value="Peptidase_M48"/>
    <property type="match status" value="1"/>
</dbReference>
<name>A0ABM8A0I3_STRNI</name>
<evidence type="ECO:0000313" key="10">
    <source>
        <dbReference type="Proteomes" id="UP001059597"/>
    </source>
</evidence>
<evidence type="ECO:0000256" key="6">
    <source>
        <dbReference type="RuleBase" id="RU003983"/>
    </source>
</evidence>
<dbReference type="InterPro" id="IPR001915">
    <property type="entry name" value="Peptidase_M48"/>
</dbReference>
<dbReference type="PANTHER" id="PTHR34978">
    <property type="entry name" value="POSSIBLE SENSOR-TRANSDUCER PROTEIN BLAR"/>
    <property type="match status" value="1"/>
</dbReference>
<keyword evidence="5 6" id="KW-0482">Metalloprotease</keyword>
<feature type="transmembrane region" description="Helical" evidence="7">
    <location>
        <begin position="283"/>
        <end position="300"/>
    </location>
</feature>
<accession>A0ABM8A0I3</accession>
<feature type="transmembrane region" description="Helical" evidence="7">
    <location>
        <begin position="33"/>
        <end position="53"/>
    </location>
</feature>
<dbReference type="CDD" id="cd07326">
    <property type="entry name" value="M56_BlaR1_MecR1_like"/>
    <property type="match status" value="1"/>
</dbReference>
<keyword evidence="7" id="KW-0812">Transmembrane</keyword>
<evidence type="ECO:0000256" key="7">
    <source>
        <dbReference type="SAM" id="Phobius"/>
    </source>
</evidence>
<dbReference type="PANTHER" id="PTHR34978:SF3">
    <property type="entry name" value="SLR0241 PROTEIN"/>
    <property type="match status" value="1"/>
</dbReference>
<evidence type="ECO:0000256" key="5">
    <source>
        <dbReference type="ARBA" id="ARBA00023049"/>
    </source>
</evidence>
<proteinExistence type="inferred from homology"/>
<dbReference type="RefSeq" id="WP_261955602.1">
    <property type="nucleotide sequence ID" value="NZ_AP026073.1"/>
</dbReference>
<dbReference type="InterPro" id="IPR052173">
    <property type="entry name" value="Beta-lactam_resp_regulator"/>
</dbReference>
<evidence type="ECO:0000313" key="9">
    <source>
        <dbReference type="EMBL" id="BDM72131.1"/>
    </source>
</evidence>
<keyword evidence="10" id="KW-1185">Reference proteome</keyword>
<gene>
    <name evidence="9" type="ORF">HEK616_56180</name>
</gene>
<keyword evidence="2" id="KW-0479">Metal-binding</keyword>
<keyword evidence="1 6" id="KW-0645">Protease</keyword>
<evidence type="ECO:0000259" key="8">
    <source>
        <dbReference type="Pfam" id="PF01435"/>
    </source>
</evidence>
<keyword evidence="3 6" id="KW-0378">Hydrolase</keyword>
<evidence type="ECO:0000256" key="1">
    <source>
        <dbReference type="ARBA" id="ARBA00022670"/>
    </source>
</evidence>
<evidence type="ECO:0000256" key="4">
    <source>
        <dbReference type="ARBA" id="ARBA00022833"/>
    </source>
</evidence>
<keyword evidence="4 6" id="KW-0862">Zinc</keyword>
<comment type="cofactor">
    <cofactor evidence="6">
        <name>Zn(2+)</name>
        <dbReference type="ChEBI" id="CHEBI:29105"/>
    </cofactor>
    <text evidence="6">Binds 1 zinc ion per subunit.</text>
</comment>
<organism evidence="9 10">
    <name type="scientific">Streptomyces nigrescens</name>
    <dbReference type="NCBI Taxonomy" id="1920"/>
    <lineage>
        <taxon>Bacteria</taxon>
        <taxon>Bacillati</taxon>
        <taxon>Actinomycetota</taxon>
        <taxon>Actinomycetes</taxon>
        <taxon>Kitasatosporales</taxon>
        <taxon>Streptomycetaceae</taxon>
        <taxon>Streptomyces</taxon>
    </lineage>
</organism>
<feature type="domain" description="Peptidase M48" evidence="8">
    <location>
        <begin position="104"/>
        <end position="184"/>
    </location>
</feature>
<dbReference type="Gene3D" id="3.30.2010.10">
    <property type="entry name" value="Metalloproteases ('zincins'), catalytic domain"/>
    <property type="match status" value="1"/>
</dbReference>
<dbReference type="EMBL" id="AP026073">
    <property type="protein sequence ID" value="BDM72131.1"/>
    <property type="molecule type" value="Genomic_DNA"/>
</dbReference>
<reference evidence="9" key="1">
    <citation type="submission" date="2022-06" db="EMBL/GenBank/DDBJ databases">
        <title>Complete genome sequence of Streptomyces nigrescens HEK616.</title>
        <authorList>
            <person name="Asamizu S."/>
            <person name="Onaka H."/>
        </authorList>
    </citation>
    <scope>NUCLEOTIDE SEQUENCE</scope>
    <source>
        <strain evidence="9">HEK616</strain>
    </source>
</reference>
<evidence type="ECO:0000256" key="3">
    <source>
        <dbReference type="ARBA" id="ARBA00022801"/>
    </source>
</evidence>
<protein>
    <recommendedName>
        <fullName evidence="8">Peptidase M48 domain-containing protein</fullName>
    </recommendedName>
</protein>
<evidence type="ECO:0000256" key="2">
    <source>
        <dbReference type="ARBA" id="ARBA00022723"/>
    </source>
</evidence>
<keyword evidence="7" id="KW-1133">Transmembrane helix</keyword>
<keyword evidence="7" id="KW-0472">Membrane</keyword>
<sequence>MIIAVWIPLLMPLLAVPAARRLAESLPPRAAAWLLTGCAALLAGCTTAALGLLAAAGALRLPPVAALGHLSLPLADGDPAVMLPAAGAAGVLLAACALAAAYRARRHRTELRTARRATAPHPVSGDLCVLPDAEPDAYALPGRPGRVVVTAGMLRALPAAEREALFAHERAHLAARHHLFLLTAALAEICHPLLHGLRAPLAYALERWADEAAAARVGDRRVTARAIGRAALAAGPHAPAPHRPRTVLAATTGPVPRRVAALLGSGPAAGRPRTRSGFRGRRLVAAALLSCVTFSAAAALDAAADLHASVEVAQGEAR</sequence>
<feature type="transmembrane region" description="Helical" evidence="7">
    <location>
        <begin position="81"/>
        <end position="102"/>
    </location>
</feature>
<dbReference type="Proteomes" id="UP001059597">
    <property type="component" value="Chromosome"/>
</dbReference>
<comment type="similarity">
    <text evidence="6">Belongs to the peptidase M48 family.</text>
</comment>